<keyword evidence="5" id="KW-0378">Hydrolase</keyword>
<accession>A0ABQ5F808</accession>
<dbReference type="Gene3D" id="1.10.340.70">
    <property type="match status" value="1"/>
</dbReference>
<dbReference type="Pfam" id="PF17921">
    <property type="entry name" value="Integrase_H2C2"/>
    <property type="match status" value="1"/>
</dbReference>
<reference evidence="9" key="2">
    <citation type="submission" date="2022-01" db="EMBL/GenBank/DDBJ databases">
        <authorList>
            <person name="Yamashiro T."/>
            <person name="Shiraishi A."/>
            <person name="Satake H."/>
            <person name="Nakayama K."/>
        </authorList>
    </citation>
    <scope>NUCLEOTIDE SEQUENCE</scope>
</reference>
<organism evidence="9 10">
    <name type="scientific">Tanacetum coccineum</name>
    <dbReference type="NCBI Taxonomy" id="301880"/>
    <lineage>
        <taxon>Eukaryota</taxon>
        <taxon>Viridiplantae</taxon>
        <taxon>Streptophyta</taxon>
        <taxon>Embryophyta</taxon>
        <taxon>Tracheophyta</taxon>
        <taxon>Spermatophyta</taxon>
        <taxon>Magnoliopsida</taxon>
        <taxon>eudicotyledons</taxon>
        <taxon>Gunneridae</taxon>
        <taxon>Pentapetalae</taxon>
        <taxon>asterids</taxon>
        <taxon>campanulids</taxon>
        <taxon>Asterales</taxon>
        <taxon>Asteraceae</taxon>
        <taxon>Asteroideae</taxon>
        <taxon>Anthemideae</taxon>
        <taxon>Anthemidinae</taxon>
        <taxon>Tanacetum</taxon>
    </lineage>
</organism>
<name>A0ABQ5F808_9ASTR</name>
<evidence type="ECO:0000259" key="8">
    <source>
        <dbReference type="Pfam" id="PF17921"/>
    </source>
</evidence>
<dbReference type="Proteomes" id="UP001151760">
    <property type="component" value="Unassembled WGS sequence"/>
</dbReference>
<keyword evidence="2" id="KW-0548">Nucleotidyltransferase</keyword>
<dbReference type="EMBL" id="BQNB010017073">
    <property type="protein sequence ID" value="GJT59048.1"/>
    <property type="molecule type" value="Genomic_DNA"/>
</dbReference>
<sequence>MVYAFEKFRSYLVLSKTIVYADYSALKYLFAKQDAKPRLLRLENPQGDRVGMEINENFPHETLDMISLNPDNEPSWFADIANYLRDYSGVDGQEAMDILQACHHGPIGGHHGPNYTIKKVFNSGFFWPTIYHDTHDMVTHCDSCQRQGKISQRDEMPQNPIQICEIFDM</sequence>
<evidence type="ECO:0000256" key="1">
    <source>
        <dbReference type="ARBA" id="ARBA00022679"/>
    </source>
</evidence>
<evidence type="ECO:0000259" key="7">
    <source>
        <dbReference type="Pfam" id="PF17917"/>
    </source>
</evidence>
<protein>
    <submittedName>
        <fullName evidence="9">Reverse transcriptase domain-containing protein</fullName>
    </submittedName>
</protein>
<proteinExistence type="predicted"/>
<dbReference type="InterPro" id="IPR052160">
    <property type="entry name" value="Gypsy_RT_Integrase-like"/>
</dbReference>
<evidence type="ECO:0000313" key="10">
    <source>
        <dbReference type="Proteomes" id="UP001151760"/>
    </source>
</evidence>
<evidence type="ECO:0000313" key="9">
    <source>
        <dbReference type="EMBL" id="GJT59048.1"/>
    </source>
</evidence>
<evidence type="ECO:0000256" key="3">
    <source>
        <dbReference type="ARBA" id="ARBA00022722"/>
    </source>
</evidence>
<dbReference type="Pfam" id="PF17917">
    <property type="entry name" value="RT_RNaseH"/>
    <property type="match status" value="1"/>
</dbReference>
<comment type="caution">
    <text evidence="9">The sequence shown here is derived from an EMBL/GenBank/DDBJ whole genome shotgun (WGS) entry which is preliminary data.</text>
</comment>
<keyword evidence="6 9" id="KW-0695">RNA-directed DNA polymerase</keyword>
<dbReference type="InterPro" id="IPR041373">
    <property type="entry name" value="RT_RNaseH"/>
</dbReference>
<keyword evidence="1" id="KW-0808">Transferase</keyword>
<feature type="domain" description="Integrase zinc-binding" evidence="8">
    <location>
        <begin position="92"/>
        <end position="147"/>
    </location>
</feature>
<dbReference type="InterPro" id="IPR041588">
    <property type="entry name" value="Integrase_H2C2"/>
</dbReference>
<gene>
    <name evidence="9" type="ORF">Tco_1002581</name>
</gene>
<keyword evidence="10" id="KW-1185">Reference proteome</keyword>
<reference evidence="9" key="1">
    <citation type="journal article" date="2022" name="Int. J. Mol. Sci.">
        <title>Draft Genome of Tanacetum Coccineum: Genomic Comparison of Closely Related Tanacetum-Family Plants.</title>
        <authorList>
            <person name="Yamashiro T."/>
            <person name="Shiraishi A."/>
            <person name="Nakayama K."/>
            <person name="Satake H."/>
        </authorList>
    </citation>
    <scope>NUCLEOTIDE SEQUENCE</scope>
</reference>
<dbReference type="PANTHER" id="PTHR47266">
    <property type="entry name" value="ENDONUCLEASE-RELATED"/>
    <property type="match status" value="1"/>
</dbReference>
<keyword evidence="4" id="KW-0255">Endonuclease</keyword>
<feature type="domain" description="Reverse transcriptase RNase H-like" evidence="7">
    <location>
        <begin position="2"/>
        <end position="41"/>
    </location>
</feature>
<evidence type="ECO:0000256" key="5">
    <source>
        <dbReference type="ARBA" id="ARBA00022801"/>
    </source>
</evidence>
<evidence type="ECO:0000256" key="2">
    <source>
        <dbReference type="ARBA" id="ARBA00022695"/>
    </source>
</evidence>
<evidence type="ECO:0000256" key="4">
    <source>
        <dbReference type="ARBA" id="ARBA00022759"/>
    </source>
</evidence>
<dbReference type="GO" id="GO:0003964">
    <property type="term" value="F:RNA-directed DNA polymerase activity"/>
    <property type="evidence" value="ECO:0007669"/>
    <property type="project" value="UniProtKB-KW"/>
</dbReference>
<keyword evidence="3" id="KW-0540">Nuclease</keyword>
<evidence type="ECO:0000256" key="6">
    <source>
        <dbReference type="ARBA" id="ARBA00022918"/>
    </source>
</evidence>